<dbReference type="Gene3D" id="2.30.110.10">
    <property type="entry name" value="Electron Transport, Fmn-binding Protein, Chain A"/>
    <property type="match status" value="1"/>
</dbReference>
<organism evidence="1 2">
    <name type="scientific">Trujillonella endophytica</name>
    <dbReference type="NCBI Taxonomy" id="673521"/>
    <lineage>
        <taxon>Bacteria</taxon>
        <taxon>Bacillati</taxon>
        <taxon>Actinomycetota</taxon>
        <taxon>Actinomycetes</taxon>
        <taxon>Geodermatophilales</taxon>
        <taxon>Geodermatophilaceae</taxon>
        <taxon>Trujillonella</taxon>
    </lineage>
</organism>
<reference evidence="2" key="1">
    <citation type="submission" date="2016-10" db="EMBL/GenBank/DDBJ databases">
        <authorList>
            <person name="Varghese N."/>
            <person name="Submissions S."/>
        </authorList>
    </citation>
    <scope>NUCLEOTIDE SEQUENCE [LARGE SCALE GENOMIC DNA]</scope>
    <source>
        <strain evidence="2">DSM 45413</strain>
    </source>
</reference>
<dbReference type="OrthoDB" id="7062584at2"/>
<dbReference type="AlphaFoldDB" id="A0A1H8TV15"/>
<evidence type="ECO:0000313" key="1">
    <source>
        <dbReference type="EMBL" id="SEO94870.1"/>
    </source>
</evidence>
<accession>A0A1H8TV15</accession>
<dbReference type="Proteomes" id="UP000198960">
    <property type="component" value="Unassembled WGS sequence"/>
</dbReference>
<name>A0A1H8TV15_9ACTN</name>
<dbReference type="Pfam" id="PF12900">
    <property type="entry name" value="Pyridox_ox_2"/>
    <property type="match status" value="1"/>
</dbReference>
<dbReference type="EMBL" id="FOEE01000007">
    <property type="protein sequence ID" value="SEO94870.1"/>
    <property type="molecule type" value="Genomic_DNA"/>
</dbReference>
<protein>
    <submittedName>
        <fullName evidence="1">Nitroimidazol reductase NimA, pyridoxamine 5'-phosphate oxidase superfamily</fullName>
    </submittedName>
</protein>
<dbReference type="InterPro" id="IPR012349">
    <property type="entry name" value="Split_barrel_FMN-bd"/>
</dbReference>
<dbReference type="STRING" id="673521.SAMN05660991_02478"/>
<dbReference type="InterPro" id="IPR024747">
    <property type="entry name" value="Pyridox_Oxase-rel"/>
</dbReference>
<proteinExistence type="predicted"/>
<evidence type="ECO:0000313" key="2">
    <source>
        <dbReference type="Proteomes" id="UP000198960"/>
    </source>
</evidence>
<dbReference type="RefSeq" id="WP_091943547.1">
    <property type="nucleotide sequence ID" value="NZ_FOEE01000007.1"/>
</dbReference>
<dbReference type="SUPFAM" id="SSF50475">
    <property type="entry name" value="FMN-binding split barrel"/>
    <property type="match status" value="1"/>
</dbReference>
<gene>
    <name evidence="1" type="ORF">SAMN05660991_02478</name>
</gene>
<sequence>MSADESAATMHVIPADECHRLLATQEIGRLGVNAEHFPIIVPVNYAMDGTTIVIRTQPGSKLTAAQHANVAFEVDEIDRRTRSGWSVLVRALAEEVGEEHRADLVARTHATGVEPWAPGEHGHWLRLIPQEISGRRIVPGELPPAVDPRAYL</sequence>
<keyword evidence="2" id="KW-1185">Reference proteome</keyword>